<dbReference type="InterPro" id="IPR011335">
    <property type="entry name" value="Restrct_endonuc-II-like"/>
</dbReference>
<protein>
    <submittedName>
        <fullName evidence="6">NaeI family type II restriction endonuclease</fullName>
    </submittedName>
</protein>
<reference evidence="6" key="1">
    <citation type="submission" date="2024-07" db="EMBL/GenBank/DDBJ databases">
        <authorList>
            <person name="fu j."/>
        </authorList>
    </citation>
    <scope>NUCLEOTIDE SEQUENCE</scope>
    <source>
        <strain evidence="6">P10A9</strain>
    </source>
</reference>
<dbReference type="RefSeq" id="WP_369046792.1">
    <property type="nucleotide sequence ID" value="NZ_CP163302.1"/>
</dbReference>
<gene>
    <name evidence="6" type="ORF">AB5L97_05565</name>
</gene>
<dbReference type="SUPFAM" id="SSF52980">
    <property type="entry name" value="Restriction endonuclease-like"/>
    <property type="match status" value="1"/>
</dbReference>
<feature type="region of interest" description="Disordered" evidence="4">
    <location>
        <begin position="284"/>
        <end position="309"/>
    </location>
</feature>
<evidence type="ECO:0000256" key="1">
    <source>
        <dbReference type="ARBA" id="ARBA00022722"/>
    </source>
</evidence>
<dbReference type="InterPro" id="IPR037057">
    <property type="entry name" value="DNA_rep_MutH/T2_RE_sf"/>
</dbReference>
<dbReference type="Gene3D" id="3.40.600.10">
    <property type="entry name" value="DNA mismatch repair MutH/Restriction endonuclease, type II"/>
    <property type="match status" value="1"/>
</dbReference>
<dbReference type="GO" id="GO:0009307">
    <property type="term" value="P:DNA restriction-modification system"/>
    <property type="evidence" value="ECO:0007669"/>
    <property type="project" value="InterPro"/>
</dbReference>
<dbReference type="EMBL" id="CP163302">
    <property type="protein sequence ID" value="XDP46477.1"/>
    <property type="molecule type" value="Genomic_DNA"/>
</dbReference>
<keyword evidence="2 6" id="KW-0255">Endonuclease</keyword>
<organism evidence="6">
    <name type="scientific">Sinomonas puerhi</name>
    <dbReference type="NCBI Taxonomy" id="3238584"/>
    <lineage>
        <taxon>Bacteria</taxon>
        <taxon>Bacillati</taxon>
        <taxon>Actinomycetota</taxon>
        <taxon>Actinomycetes</taxon>
        <taxon>Micrococcales</taxon>
        <taxon>Micrococcaceae</taxon>
        <taxon>Sinomonas</taxon>
    </lineage>
</organism>
<dbReference type="Pfam" id="PF09126">
    <property type="entry name" value="NaeI"/>
    <property type="match status" value="1"/>
</dbReference>
<evidence type="ECO:0000256" key="3">
    <source>
        <dbReference type="ARBA" id="ARBA00022801"/>
    </source>
</evidence>
<dbReference type="CDD" id="cd22338">
    <property type="entry name" value="NaeI-like"/>
    <property type="match status" value="1"/>
</dbReference>
<keyword evidence="1" id="KW-0540">Nuclease</keyword>
<dbReference type="InterPro" id="IPR015210">
    <property type="entry name" value="NaeI"/>
</dbReference>
<name>A0AB39L5P5_9MICC</name>
<keyword evidence="3" id="KW-0378">Hydrolase</keyword>
<dbReference type="AlphaFoldDB" id="A0AB39L5P5"/>
<sequence length="309" mass="34678">MTLFDSTELIDEEVENVTAELLALDPDGSRMARVFRGTFDQLYDGQRTGRYKIEQLFKTEKTHFGTLVEINLQRELKFKDGDILDFKIAGNEVDCKYSHTGAWMLPMESFDEIVLVTQADDHRSTWSAGVVRVAEQNRRTSVNRDKKTGLNALGRSRIRWVHKNAKMPPNTLLQLAPQVVDRIMSGRTGQARLNELFRSAKDKRIPRNVIATVAQQNDFMKRVRDNGGSRGALRSEGILILGGDYRIQRDLAVALGSEAPDPGELVSFEVVPADPGLGVEIDGNWWRHSKPGERATVPAPTLPRSRAKP</sequence>
<evidence type="ECO:0000256" key="4">
    <source>
        <dbReference type="SAM" id="MobiDB-lite"/>
    </source>
</evidence>
<dbReference type="GO" id="GO:0003677">
    <property type="term" value="F:DNA binding"/>
    <property type="evidence" value="ECO:0007669"/>
    <property type="project" value="InterPro"/>
</dbReference>
<dbReference type="InterPro" id="IPR036388">
    <property type="entry name" value="WH-like_DNA-bd_sf"/>
</dbReference>
<dbReference type="Gene3D" id="1.10.10.10">
    <property type="entry name" value="Winged helix-like DNA-binding domain superfamily/Winged helix DNA-binding domain"/>
    <property type="match status" value="1"/>
</dbReference>
<proteinExistence type="predicted"/>
<evidence type="ECO:0000313" key="6">
    <source>
        <dbReference type="EMBL" id="XDP46477.1"/>
    </source>
</evidence>
<dbReference type="GO" id="GO:0009036">
    <property type="term" value="F:type II site-specific deoxyribonuclease activity"/>
    <property type="evidence" value="ECO:0007669"/>
    <property type="project" value="InterPro"/>
</dbReference>
<evidence type="ECO:0000259" key="5">
    <source>
        <dbReference type="Pfam" id="PF09126"/>
    </source>
</evidence>
<dbReference type="REBASE" id="856860">
    <property type="entry name" value="SspP10A9ORF5560P"/>
</dbReference>
<evidence type="ECO:0000256" key="2">
    <source>
        <dbReference type="ARBA" id="ARBA00022759"/>
    </source>
</evidence>
<feature type="domain" description="Type II restriction enzyme NaeI" evidence="5">
    <location>
        <begin position="16"/>
        <end position="294"/>
    </location>
</feature>
<accession>A0AB39L5P5</accession>
<dbReference type="KEGG" id="spue:AB5L97_05565"/>